<evidence type="ECO:0000256" key="7">
    <source>
        <dbReference type="ARBA" id="ARBA00022723"/>
    </source>
</evidence>
<comment type="subunit">
    <text evidence="3">Homodimer.</text>
</comment>
<keyword evidence="9" id="KW-0805">Transcription regulation</keyword>
<comment type="similarity">
    <text evidence="2">Belongs to the Fur family.</text>
</comment>
<dbReference type="InterPro" id="IPR043135">
    <property type="entry name" value="Fur_C"/>
</dbReference>
<feature type="binding site" evidence="12">
    <location>
        <position position="153"/>
    </location>
    <ligand>
        <name>Zn(2+)</name>
        <dbReference type="ChEBI" id="CHEBI:29105"/>
    </ligand>
</feature>
<evidence type="ECO:0000256" key="2">
    <source>
        <dbReference type="ARBA" id="ARBA00007957"/>
    </source>
</evidence>
<evidence type="ECO:0000256" key="13">
    <source>
        <dbReference type="PIRSR" id="PIRSR602481-2"/>
    </source>
</evidence>
<keyword evidence="10" id="KW-0238">DNA-binding</keyword>
<evidence type="ECO:0000256" key="11">
    <source>
        <dbReference type="ARBA" id="ARBA00023163"/>
    </source>
</evidence>
<reference evidence="14" key="1">
    <citation type="journal article" date="2020" name="ISME J.">
        <title>Gammaproteobacteria mediating utilization of methyl-, sulfur- and petroleum organic compounds in deep ocean hydrothermal plumes.</title>
        <authorList>
            <person name="Zhou Z."/>
            <person name="Liu Y."/>
            <person name="Pan J."/>
            <person name="Cron B.R."/>
            <person name="Toner B.M."/>
            <person name="Anantharaman K."/>
            <person name="Breier J.A."/>
            <person name="Dick G.J."/>
            <person name="Li M."/>
        </authorList>
    </citation>
    <scope>NUCLEOTIDE SEQUENCE</scope>
    <source>
        <strain evidence="14">SZUA-1501</strain>
    </source>
</reference>
<dbReference type="InterPro" id="IPR036388">
    <property type="entry name" value="WH-like_DNA-bd_sf"/>
</dbReference>
<evidence type="ECO:0000256" key="12">
    <source>
        <dbReference type="PIRSR" id="PIRSR602481-1"/>
    </source>
</evidence>
<evidence type="ECO:0000256" key="5">
    <source>
        <dbReference type="ARBA" id="ARBA00022490"/>
    </source>
</evidence>
<dbReference type="GO" id="GO:0005829">
    <property type="term" value="C:cytosol"/>
    <property type="evidence" value="ECO:0007669"/>
    <property type="project" value="TreeGrafter"/>
</dbReference>
<dbReference type="GO" id="GO:0000976">
    <property type="term" value="F:transcription cis-regulatory region binding"/>
    <property type="evidence" value="ECO:0007669"/>
    <property type="project" value="TreeGrafter"/>
</dbReference>
<dbReference type="GO" id="GO:0003700">
    <property type="term" value="F:DNA-binding transcription factor activity"/>
    <property type="evidence" value="ECO:0007669"/>
    <property type="project" value="InterPro"/>
</dbReference>
<dbReference type="EMBL" id="DQVE01000049">
    <property type="protein sequence ID" value="HIP98663.1"/>
    <property type="molecule type" value="Genomic_DNA"/>
</dbReference>
<feature type="binding site" evidence="13">
    <location>
        <position position="142"/>
    </location>
    <ligand>
        <name>Fe cation</name>
        <dbReference type="ChEBI" id="CHEBI:24875"/>
    </ligand>
</feature>
<gene>
    <name evidence="14" type="ORF">EYH37_04805</name>
</gene>
<comment type="subcellular location">
    <subcellularLocation>
        <location evidence="1">Cytoplasm</location>
    </subcellularLocation>
</comment>
<dbReference type="InterPro" id="IPR002481">
    <property type="entry name" value="FUR"/>
</dbReference>
<feature type="binding site" evidence="12">
    <location>
        <position position="150"/>
    </location>
    <ligand>
        <name>Zn(2+)</name>
        <dbReference type="ChEBI" id="CHEBI:29105"/>
    </ligand>
</feature>
<keyword evidence="11" id="KW-0804">Transcription</keyword>
<evidence type="ECO:0000256" key="3">
    <source>
        <dbReference type="ARBA" id="ARBA00011738"/>
    </source>
</evidence>
<dbReference type="CDD" id="cd07153">
    <property type="entry name" value="Fur_like"/>
    <property type="match status" value="1"/>
</dbReference>
<dbReference type="Gene3D" id="1.10.10.10">
    <property type="entry name" value="Winged helix-like DNA-binding domain superfamily/Winged helix DNA-binding domain"/>
    <property type="match status" value="1"/>
</dbReference>
<comment type="cofactor">
    <cofactor evidence="13">
        <name>Mn(2+)</name>
        <dbReference type="ChEBI" id="CHEBI:29035"/>
    </cofactor>
    <cofactor evidence="13">
        <name>Fe(2+)</name>
        <dbReference type="ChEBI" id="CHEBI:29033"/>
    </cofactor>
    <text evidence="13">Binds 1 Mn(2+) or Fe(2+) ion per subunit.</text>
</comment>
<proteinExistence type="inferred from homology"/>
<dbReference type="GO" id="GO:1900376">
    <property type="term" value="P:regulation of secondary metabolite biosynthetic process"/>
    <property type="evidence" value="ECO:0007669"/>
    <property type="project" value="TreeGrafter"/>
</dbReference>
<feature type="binding site" evidence="12">
    <location>
        <position position="110"/>
    </location>
    <ligand>
        <name>Zn(2+)</name>
        <dbReference type="ChEBI" id="CHEBI:29105"/>
    </ligand>
</feature>
<keyword evidence="5" id="KW-0963">Cytoplasm</keyword>
<dbReference type="Proteomes" id="UP000606463">
    <property type="component" value="Unassembled WGS sequence"/>
</dbReference>
<dbReference type="AlphaFoldDB" id="A0A9D1CGM2"/>
<keyword evidence="7 12" id="KW-0479">Metal-binding</keyword>
<dbReference type="InterPro" id="IPR036390">
    <property type="entry name" value="WH_DNA-bd_sf"/>
</dbReference>
<dbReference type="GO" id="GO:0045892">
    <property type="term" value="P:negative regulation of DNA-templated transcription"/>
    <property type="evidence" value="ECO:0007669"/>
    <property type="project" value="TreeGrafter"/>
</dbReference>
<dbReference type="PANTHER" id="PTHR33202:SF2">
    <property type="entry name" value="FERRIC UPTAKE REGULATION PROTEIN"/>
    <property type="match status" value="1"/>
</dbReference>
<comment type="cofactor">
    <cofactor evidence="12">
        <name>Zn(2+)</name>
        <dbReference type="ChEBI" id="CHEBI:29105"/>
    </cofactor>
    <text evidence="12">Binds 1 zinc ion per subunit.</text>
</comment>
<feature type="binding site" evidence="12">
    <location>
        <position position="113"/>
    </location>
    <ligand>
        <name>Zn(2+)</name>
        <dbReference type="ChEBI" id="CHEBI:29105"/>
    </ligand>
</feature>
<evidence type="ECO:0000256" key="9">
    <source>
        <dbReference type="ARBA" id="ARBA00023015"/>
    </source>
</evidence>
<evidence type="ECO:0000256" key="4">
    <source>
        <dbReference type="ARBA" id="ARBA00020910"/>
    </source>
</evidence>
<dbReference type="Gene3D" id="3.30.1490.190">
    <property type="match status" value="1"/>
</dbReference>
<dbReference type="GO" id="GO:0008270">
    <property type="term" value="F:zinc ion binding"/>
    <property type="evidence" value="ECO:0007669"/>
    <property type="project" value="TreeGrafter"/>
</dbReference>
<dbReference type="PANTHER" id="PTHR33202">
    <property type="entry name" value="ZINC UPTAKE REGULATION PROTEIN"/>
    <property type="match status" value="1"/>
</dbReference>
<evidence type="ECO:0000256" key="1">
    <source>
        <dbReference type="ARBA" id="ARBA00004496"/>
    </source>
</evidence>
<accession>A0A9D1CGM2</accession>
<keyword evidence="13" id="KW-0408">Iron</keyword>
<evidence type="ECO:0000256" key="10">
    <source>
        <dbReference type="ARBA" id="ARBA00023125"/>
    </source>
</evidence>
<evidence type="ECO:0000256" key="6">
    <source>
        <dbReference type="ARBA" id="ARBA00022491"/>
    </source>
</evidence>
<evidence type="ECO:0000313" key="15">
    <source>
        <dbReference type="Proteomes" id="UP000606463"/>
    </source>
</evidence>
<evidence type="ECO:0000256" key="8">
    <source>
        <dbReference type="ARBA" id="ARBA00022833"/>
    </source>
</evidence>
<dbReference type="SUPFAM" id="SSF46785">
    <property type="entry name" value="Winged helix' DNA-binding domain"/>
    <property type="match status" value="1"/>
</dbReference>
<name>A0A9D1CGM2_AQUAO</name>
<dbReference type="Pfam" id="PF01475">
    <property type="entry name" value="FUR"/>
    <property type="match status" value="1"/>
</dbReference>
<keyword evidence="6" id="KW-0678">Repressor</keyword>
<protein>
    <recommendedName>
        <fullName evidence="4">Ferric uptake regulation protein</fullName>
    </recommendedName>
</protein>
<sequence>MLTPADKKEKRKILGEIKEKLKERGLKITEARLKVISYLIDYGKHFEIEDLVIWIRERCKDYRNCPSRPTVYRTVKLLEDLGYVKPVLKQGNKTVYEFLPIEREHYHLLCLSCGKLVEFEEPFVGKIVREVAQKKGFKYLHHHLEVWGICQDCLKRKKEN</sequence>
<keyword evidence="8 12" id="KW-0862">Zinc</keyword>
<evidence type="ECO:0000313" key="14">
    <source>
        <dbReference type="EMBL" id="HIP98663.1"/>
    </source>
</evidence>
<comment type="caution">
    <text evidence="14">The sequence shown here is derived from an EMBL/GenBank/DDBJ whole genome shotgun (WGS) entry which is preliminary data.</text>
</comment>
<organism evidence="14 15">
    <name type="scientific">Aquifex aeolicus</name>
    <dbReference type="NCBI Taxonomy" id="63363"/>
    <lineage>
        <taxon>Bacteria</taxon>
        <taxon>Pseudomonadati</taxon>
        <taxon>Aquificota</taxon>
        <taxon>Aquificia</taxon>
        <taxon>Aquificales</taxon>
        <taxon>Aquificaceae</taxon>
        <taxon>Aquifex</taxon>
    </lineage>
</organism>